<feature type="domain" description="Polymerase/histidinol phosphatase N-terminal" evidence="4">
    <location>
        <begin position="348"/>
        <end position="432"/>
    </location>
</feature>
<dbReference type="Gene3D" id="3.20.20.140">
    <property type="entry name" value="Metal-dependent hydrolases"/>
    <property type="match status" value="1"/>
</dbReference>
<keyword evidence="1" id="KW-0237">DNA synthesis</keyword>
<dbReference type="GO" id="GO:0042578">
    <property type="term" value="F:phosphoric ester hydrolase activity"/>
    <property type="evidence" value="ECO:0007669"/>
    <property type="project" value="TreeGrafter"/>
</dbReference>
<dbReference type="InterPro" id="IPR047967">
    <property type="entry name" value="PolX_PHP"/>
</dbReference>
<dbReference type="RefSeq" id="WP_114069552.1">
    <property type="nucleotide sequence ID" value="NZ_CP030850.1"/>
</dbReference>
<dbReference type="InterPro" id="IPR050243">
    <property type="entry name" value="PHP_phosphatase"/>
</dbReference>
<evidence type="ECO:0000256" key="2">
    <source>
        <dbReference type="ARBA" id="ARBA00022705"/>
    </source>
</evidence>
<reference evidence="6 7" key="1">
    <citation type="submission" date="2018-07" db="EMBL/GenBank/DDBJ databases">
        <title>Genome sequencing of Runella.</title>
        <authorList>
            <person name="Baek M.-G."/>
            <person name="Yi H."/>
        </authorList>
    </citation>
    <scope>NUCLEOTIDE SEQUENCE [LARGE SCALE GENOMIC DNA]</scope>
    <source>
        <strain evidence="6 7">HYN0085</strain>
    </source>
</reference>
<dbReference type="InterPro" id="IPR004013">
    <property type="entry name" value="PHP_dom"/>
</dbReference>
<keyword evidence="6" id="KW-0378">Hydrolase</keyword>
<feature type="domain" description="Helix-hairpin-helix DNA-binding motif class 1" evidence="3">
    <location>
        <begin position="51"/>
        <end position="70"/>
    </location>
</feature>
<dbReference type="Gene3D" id="1.10.150.20">
    <property type="entry name" value="5' to 3' exonuclease, C-terminal subdomain"/>
    <property type="match status" value="1"/>
</dbReference>
<dbReference type="GO" id="GO:0004527">
    <property type="term" value="F:exonuclease activity"/>
    <property type="evidence" value="ECO:0007669"/>
    <property type="project" value="UniProtKB-KW"/>
</dbReference>
<keyword evidence="6" id="KW-0269">Exonuclease</keyword>
<dbReference type="EMBL" id="CP030850">
    <property type="protein sequence ID" value="AXE20791.1"/>
    <property type="molecule type" value="Genomic_DNA"/>
</dbReference>
<dbReference type="InterPro" id="IPR016195">
    <property type="entry name" value="Pol/histidinol_Pase-like"/>
</dbReference>
<feature type="domain" description="Helix-hairpin-helix DNA-binding motif class 1" evidence="3">
    <location>
        <begin position="126"/>
        <end position="145"/>
    </location>
</feature>
<dbReference type="SMART" id="SM00278">
    <property type="entry name" value="HhH1"/>
    <property type="match status" value="2"/>
</dbReference>
<dbReference type="Pfam" id="PF14716">
    <property type="entry name" value="HHH_8"/>
    <property type="match status" value="1"/>
</dbReference>
<dbReference type="GO" id="GO:0006281">
    <property type="term" value="P:DNA repair"/>
    <property type="evidence" value="ECO:0007669"/>
    <property type="project" value="InterPro"/>
</dbReference>
<feature type="domain" description="DNA-directed DNA polymerase X" evidence="5">
    <location>
        <begin position="1"/>
        <end position="324"/>
    </location>
</feature>
<evidence type="ECO:0000256" key="1">
    <source>
        <dbReference type="ARBA" id="ARBA00022634"/>
    </source>
</evidence>
<accession>A0A344TQ70</accession>
<dbReference type="KEGG" id="run:DR864_25190"/>
<dbReference type="InterPro" id="IPR003583">
    <property type="entry name" value="Hlx-hairpin-Hlx_DNA-bd_motif"/>
</dbReference>
<dbReference type="PANTHER" id="PTHR36928">
    <property type="entry name" value="PHOSPHATASE YCDX-RELATED"/>
    <property type="match status" value="1"/>
</dbReference>
<dbReference type="PANTHER" id="PTHR36928:SF1">
    <property type="entry name" value="PHOSPHATASE YCDX-RELATED"/>
    <property type="match status" value="1"/>
</dbReference>
<dbReference type="AlphaFoldDB" id="A0A344TQ70"/>
<dbReference type="GO" id="GO:0003887">
    <property type="term" value="F:DNA-directed DNA polymerase activity"/>
    <property type="evidence" value="ECO:0007669"/>
    <property type="project" value="InterPro"/>
</dbReference>
<proteinExistence type="predicted"/>
<dbReference type="PIRSF" id="PIRSF005047">
    <property type="entry name" value="UCP005047_YshC"/>
    <property type="match status" value="1"/>
</dbReference>
<dbReference type="Gene3D" id="1.10.150.110">
    <property type="entry name" value="DNA polymerase beta, N-terminal domain-like"/>
    <property type="match status" value="1"/>
</dbReference>
<dbReference type="SUPFAM" id="SSF47802">
    <property type="entry name" value="DNA polymerase beta, N-terminal domain-like"/>
    <property type="match status" value="1"/>
</dbReference>
<dbReference type="InterPro" id="IPR002054">
    <property type="entry name" value="DNA-dir_DNA_pol_X"/>
</dbReference>
<evidence type="ECO:0000259" key="4">
    <source>
        <dbReference type="SMART" id="SM00481"/>
    </source>
</evidence>
<dbReference type="InterPro" id="IPR010996">
    <property type="entry name" value="HHH_MUS81"/>
</dbReference>
<name>A0A344TQ70_9BACT</name>
<evidence type="ECO:0000259" key="5">
    <source>
        <dbReference type="SMART" id="SM00483"/>
    </source>
</evidence>
<dbReference type="GO" id="GO:0005829">
    <property type="term" value="C:cytosol"/>
    <property type="evidence" value="ECO:0007669"/>
    <property type="project" value="TreeGrafter"/>
</dbReference>
<dbReference type="GO" id="GO:0003677">
    <property type="term" value="F:DNA binding"/>
    <property type="evidence" value="ECO:0007669"/>
    <property type="project" value="InterPro"/>
</dbReference>
<dbReference type="CDD" id="cd07436">
    <property type="entry name" value="PHP_PolX"/>
    <property type="match status" value="1"/>
</dbReference>
<dbReference type="FunFam" id="3.20.20.140:FF:000047">
    <property type="entry name" value="PHP domain-containing protein"/>
    <property type="match status" value="1"/>
</dbReference>
<dbReference type="GO" id="GO:0008270">
    <property type="term" value="F:zinc ion binding"/>
    <property type="evidence" value="ECO:0007669"/>
    <property type="project" value="TreeGrafter"/>
</dbReference>
<dbReference type="Pfam" id="PF02811">
    <property type="entry name" value="PHP"/>
    <property type="match status" value="1"/>
</dbReference>
<keyword evidence="2" id="KW-0235">DNA replication</keyword>
<evidence type="ECO:0000259" key="3">
    <source>
        <dbReference type="SMART" id="SM00278"/>
    </source>
</evidence>
<keyword evidence="7" id="KW-1185">Reference proteome</keyword>
<dbReference type="Pfam" id="PF14520">
    <property type="entry name" value="HHH_5"/>
    <property type="match status" value="1"/>
</dbReference>
<dbReference type="InterPro" id="IPR027421">
    <property type="entry name" value="DNA_pol_lamdba_lyase_dom_sf"/>
</dbReference>
<dbReference type="OrthoDB" id="9808747at2"/>
<dbReference type="SMART" id="SM00483">
    <property type="entry name" value="POLXc"/>
    <property type="match status" value="1"/>
</dbReference>
<keyword evidence="6" id="KW-0540">Nuclease</keyword>
<dbReference type="InterPro" id="IPR022311">
    <property type="entry name" value="PolX-like"/>
</dbReference>
<gene>
    <name evidence="6" type="ORF">DR864_25190</name>
</gene>
<evidence type="ECO:0000313" key="7">
    <source>
        <dbReference type="Proteomes" id="UP000251993"/>
    </source>
</evidence>
<dbReference type="SMART" id="SM00481">
    <property type="entry name" value="POLIIIAc"/>
    <property type="match status" value="1"/>
</dbReference>
<sequence length="589" mass="65945">MSNDEIVEILELTTKLLELHDADTFKIRTYSSAAFNLSRLNGQELATLSTAALTQLPGVGKSMAAKIQEIVQTGRLTELEQLMAQTPVGVLEMFKIKGIGAKKIGTIWRQLGIDTIAGLQEACETGQIAKLKGFGESTQQKILASMAFLQSQMGKVRMDKGAILAELIREELQKHFPNVVITGEVARKNETVETIQLLVGTESPVAAIRQINEIRWLLQNEKISSPFTWRGKIVDRSTTTDLPPQGEEVEQKKTLEIQVEIVFVQPDRFESERFILESTEAHLRQSTALGTSLLAVAYSNSREESAEAIYQKAGLPYVVPEMREGLGEFEWLTKHTNEDLITWDALRGILHNHSTYSDGKHSLEVMARYCQELGFEYLGIADHSQTASYANGLRVDRVKLQHEEIDRLNQTLSSNASKPFKILKGIESDILSDGSLDYPEEVLKTFDYVVASVHSNLTMSLEKATGRLLAAIENPYTTILGHPTGRLLLAREGYPIDHKVIIEACARHGVVIEINASPWRLDLDWRWIRYCMDKGVMLSINPDAHQKEGYFDMHYGVNVARKGGLTKEMTFNALSLAEIEAYLEKRKNG</sequence>
<evidence type="ECO:0000313" key="6">
    <source>
        <dbReference type="EMBL" id="AXE20791.1"/>
    </source>
</evidence>
<dbReference type="SUPFAM" id="SSF89550">
    <property type="entry name" value="PHP domain-like"/>
    <property type="match status" value="1"/>
</dbReference>
<organism evidence="6 7">
    <name type="scientific">Runella rosea</name>
    <dbReference type="NCBI Taxonomy" id="2259595"/>
    <lineage>
        <taxon>Bacteria</taxon>
        <taxon>Pseudomonadati</taxon>
        <taxon>Bacteroidota</taxon>
        <taxon>Cytophagia</taxon>
        <taxon>Cytophagales</taxon>
        <taxon>Spirosomataceae</taxon>
        <taxon>Runella</taxon>
    </lineage>
</organism>
<dbReference type="Proteomes" id="UP000251993">
    <property type="component" value="Chromosome"/>
</dbReference>
<dbReference type="InterPro" id="IPR003141">
    <property type="entry name" value="Pol/His_phosphatase_N"/>
</dbReference>
<protein>
    <submittedName>
        <fullName evidence="6">DNA polymerase/3'-5' exonuclease PolX</fullName>
    </submittedName>
</protein>